<organism evidence="2 3">
    <name type="scientific">Pelagomonas calceolata</name>
    <dbReference type="NCBI Taxonomy" id="35677"/>
    <lineage>
        <taxon>Eukaryota</taxon>
        <taxon>Sar</taxon>
        <taxon>Stramenopiles</taxon>
        <taxon>Ochrophyta</taxon>
        <taxon>Pelagophyceae</taxon>
        <taxon>Pelagomonadales</taxon>
        <taxon>Pelagomonadaceae</taxon>
        <taxon>Pelagomonas</taxon>
    </lineage>
</organism>
<reference evidence="2" key="1">
    <citation type="submission" date="2021-11" db="EMBL/GenBank/DDBJ databases">
        <authorList>
            <consortium name="Genoscope - CEA"/>
            <person name="William W."/>
        </authorList>
    </citation>
    <scope>NUCLEOTIDE SEQUENCE</scope>
</reference>
<feature type="region of interest" description="Disordered" evidence="1">
    <location>
        <begin position="44"/>
        <end position="66"/>
    </location>
</feature>
<dbReference type="OrthoDB" id="235524at2759"/>
<feature type="region of interest" description="Disordered" evidence="1">
    <location>
        <begin position="1"/>
        <end position="23"/>
    </location>
</feature>
<name>A0A8J2T2R8_9STRA</name>
<accession>A0A8J2T2R8</accession>
<protein>
    <submittedName>
        <fullName evidence="2">Uncharacterized protein</fullName>
    </submittedName>
</protein>
<feature type="region of interest" description="Disordered" evidence="1">
    <location>
        <begin position="223"/>
        <end position="304"/>
    </location>
</feature>
<dbReference type="Gene3D" id="2.40.300.10">
    <property type="entry name" value="Head decoration protein D"/>
    <property type="match status" value="1"/>
</dbReference>
<proteinExistence type="predicted"/>
<feature type="compositionally biased region" description="Low complexity" evidence="1">
    <location>
        <begin position="249"/>
        <end position="261"/>
    </location>
</feature>
<dbReference type="Proteomes" id="UP000789595">
    <property type="component" value="Unassembled WGS sequence"/>
</dbReference>
<gene>
    <name evidence="2" type="ORF">PECAL_6P12070</name>
</gene>
<evidence type="ECO:0000313" key="2">
    <source>
        <dbReference type="EMBL" id="CAH0379579.1"/>
    </source>
</evidence>
<feature type="compositionally biased region" description="Low complexity" evidence="1">
    <location>
        <begin position="272"/>
        <end position="288"/>
    </location>
</feature>
<comment type="caution">
    <text evidence="2">The sequence shown here is derived from an EMBL/GenBank/DDBJ whole genome shotgun (WGS) entry which is preliminary data.</text>
</comment>
<dbReference type="AlphaFoldDB" id="A0A8J2T2R8"/>
<sequence>MADQWTDFGSGFEDTGDGRQLEDSLFATGGGVFDEEVKADAFEAVAAAQPSNPPPPPLEQTASEQAAEADAVRRLQQGEVATLEGVYAVLRRLSRSDQEPFPASVSVRPRASPFAAFAQDHDAFFVSRERAPPVVGPPNTNTVSVAFQSPLNGECWWDPLSPANGVCARPMARRYRSGESAGQVHGYRGRQYTLVQRRLPDGPAAADRNAQCSLVQIWKEAHAPQQAVATRKSRKRHKAKGSDEDDAGSDAGSSATGVTGSDVEESPRWLQAGMASGSSSGGWASSAGSVGGPSPPLQQRPLSPHRGEHVVADDVRFLGSIYVSGRIHGTLVTPPGAADYGEWFPWSDILQSRNGCVTPPGTVVRLAARKLTLDTRGSGPCLVTSTSPSLAAGVPCANSSGATCAFLGQVPVRCRGPVRCGDLLVPSGLNDGVAIGRRCSEREDSLGIALESGDSPHDMEHTVLCLVRWREKPRPVNHVPRILWCLAVLMLCLEQSKIAFLLLCLATWPF</sequence>
<dbReference type="EMBL" id="CAKKNE010000006">
    <property type="protein sequence ID" value="CAH0379579.1"/>
    <property type="molecule type" value="Genomic_DNA"/>
</dbReference>
<evidence type="ECO:0000313" key="3">
    <source>
        <dbReference type="Proteomes" id="UP000789595"/>
    </source>
</evidence>
<keyword evidence="3" id="KW-1185">Reference proteome</keyword>
<evidence type="ECO:0000256" key="1">
    <source>
        <dbReference type="SAM" id="MobiDB-lite"/>
    </source>
</evidence>